<reference evidence="2" key="1">
    <citation type="submission" date="2022-12" db="EMBL/GenBank/DDBJ databases">
        <title>Reference genome sequencing for broad-spectrum identification of bacterial and archaeal isolates by mass spectrometry.</title>
        <authorList>
            <person name="Sekiguchi Y."/>
            <person name="Tourlousse D.M."/>
        </authorList>
    </citation>
    <scope>NUCLEOTIDE SEQUENCE</scope>
    <source>
        <strain evidence="2">5-2</strain>
    </source>
</reference>
<dbReference type="GeneID" id="78122614"/>
<evidence type="ECO:0000256" key="1">
    <source>
        <dbReference type="SAM" id="MobiDB-lite"/>
    </source>
</evidence>
<protein>
    <recommendedName>
        <fullName evidence="4">Biopolymer transporter Tol</fullName>
    </recommendedName>
</protein>
<accession>A0ABQ5RC60</accession>
<evidence type="ECO:0000313" key="2">
    <source>
        <dbReference type="EMBL" id="GLI29177.1"/>
    </source>
</evidence>
<keyword evidence="3" id="KW-1185">Reference proteome</keyword>
<dbReference type="RefSeq" id="WP_241237700.1">
    <property type="nucleotide sequence ID" value="NZ_BSDQ01000001.1"/>
</dbReference>
<evidence type="ECO:0000313" key="3">
    <source>
        <dbReference type="Proteomes" id="UP001144451"/>
    </source>
</evidence>
<dbReference type="Gene3D" id="2.120.10.30">
    <property type="entry name" value="TolB, C-terminal domain"/>
    <property type="match status" value="1"/>
</dbReference>
<name>A0ABQ5RC60_9MICO</name>
<feature type="region of interest" description="Disordered" evidence="1">
    <location>
        <begin position="145"/>
        <end position="185"/>
    </location>
</feature>
<organism evidence="2 3">
    <name type="scientific">Brachybacterium conglomeratum</name>
    <dbReference type="NCBI Taxonomy" id="47846"/>
    <lineage>
        <taxon>Bacteria</taxon>
        <taxon>Bacillati</taxon>
        <taxon>Actinomycetota</taxon>
        <taxon>Actinomycetes</taxon>
        <taxon>Micrococcales</taxon>
        <taxon>Dermabacteraceae</taxon>
        <taxon>Brachybacterium</taxon>
    </lineage>
</organism>
<dbReference type="Proteomes" id="UP001144451">
    <property type="component" value="Unassembled WGS sequence"/>
</dbReference>
<gene>
    <name evidence="2" type="ORF">BCONGLO52_00180</name>
</gene>
<dbReference type="InterPro" id="IPR011042">
    <property type="entry name" value="6-blade_b-propeller_TolB-like"/>
</dbReference>
<sequence>MADGSDGMASTHGPARPGHEARHPVPSSRVPGRRSRLRLLDVETGRATVVHESSELLLESVSWPDGGETLIVSAGGAQWGIPVGGGEPQRLGPAPAPADPVDGATGAAGGRLDEVVLTRVGACRLADGTWIPPRVVRVPGAGGVPVAPADRGRDPGAAPDPPGAAHGGGWAVFDAESDPAAPGHSQLFRMRPDGTGIEQLTHDERVNRFPQVSPDGRLVAYVSHPPGEQGAGGADSFLRLCAFDGSGGRDLARLHGVPGTAGGHCWSPDSLHVVCLDRPRTDWSPAD</sequence>
<feature type="region of interest" description="Disordered" evidence="1">
    <location>
        <begin position="1"/>
        <end position="35"/>
    </location>
</feature>
<evidence type="ECO:0008006" key="4">
    <source>
        <dbReference type="Google" id="ProtNLM"/>
    </source>
</evidence>
<dbReference type="SUPFAM" id="SSF50960">
    <property type="entry name" value="TolB, C-terminal domain"/>
    <property type="match status" value="1"/>
</dbReference>
<dbReference type="EMBL" id="BSDQ01000001">
    <property type="protein sequence ID" value="GLI29177.1"/>
    <property type="molecule type" value="Genomic_DNA"/>
</dbReference>
<comment type="caution">
    <text evidence="2">The sequence shown here is derived from an EMBL/GenBank/DDBJ whole genome shotgun (WGS) entry which is preliminary data.</text>
</comment>
<proteinExistence type="predicted"/>